<dbReference type="CDD" id="cd07381">
    <property type="entry name" value="MPP_CapA"/>
    <property type="match status" value="1"/>
</dbReference>
<feature type="compositionally biased region" description="Acidic residues" evidence="2">
    <location>
        <begin position="89"/>
        <end position="99"/>
    </location>
</feature>
<dbReference type="PANTHER" id="PTHR33393">
    <property type="entry name" value="POLYGLUTAMINE SYNTHESIS ACCESSORY PROTEIN RV0574C-RELATED"/>
    <property type="match status" value="1"/>
</dbReference>
<evidence type="ECO:0000313" key="5">
    <source>
        <dbReference type="EMBL" id="MFB5267503.1"/>
    </source>
</evidence>
<gene>
    <name evidence="5" type="ORF">ACE41H_12020</name>
</gene>
<accession>A0ABV5ATH7</accession>
<evidence type="ECO:0000256" key="1">
    <source>
        <dbReference type="ARBA" id="ARBA00005662"/>
    </source>
</evidence>
<keyword evidence="6" id="KW-1185">Reference proteome</keyword>
<keyword evidence="3" id="KW-0472">Membrane</keyword>
<dbReference type="InterPro" id="IPR052169">
    <property type="entry name" value="CW_Biosynth-Accessory"/>
</dbReference>
<organism evidence="5 6">
    <name type="scientific">Paenibacillus enshidis</name>
    <dbReference type="NCBI Taxonomy" id="1458439"/>
    <lineage>
        <taxon>Bacteria</taxon>
        <taxon>Bacillati</taxon>
        <taxon>Bacillota</taxon>
        <taxon>Bacilli</taxon>
        <taxon>Bacillales</taxon>
        <taxon>Paenibacillaceae</taxon>
        <taxon>Paenibacillus</taxon>
    </lineage>
</organism>
<reference evidence="5 6" key="1">
    <citation type="submission" date="2024-09" db="EMBL/GenBank/DDBJ databases">
        <title>Paenibacillus zeirhizospherea sp. nov., isolated from surface of the maize (Zea mays) roots in a horticulture field, Hungary.</title>
        <authorList>
            <person name="Marton D."/>
            <person name="Farkas M."/>
            <person name="Bedics A."/>
            <person name="Toth E."/>
            <person name="Tancsics A."/>
            <person name="Boka K."/>
            <person name="Maroti G."/>
            <person name="Kriszt B."/>
            <person name="Cserhati M."/>
        </authorList>
    </citation>
    <scope>NUCLEOTIDE SEQUENCE [LARGE SCALE GENOMIC DNA]</scope>
    <source>
        <strain evidence="5 6">KCTC 33519</strain>
    </source>
</reference>
<dbReference type="Gene3D" id="3.60.21.10">
    <property type="match status" value="1"/>
</dbReference>
<dbReference type="Pfam" id="PF09587">
    <property type="entry name" value="PGA_cap"/>
    <property type="match status" value="1"/>
</dbReference>
<feature type="region of interest" description="Disordered" evidence="2">
    <location>
        <begin position="54"/>
        <end position="172"/>
    </location>
</feature>
<name>A0ABV5ATH7_9BACL</name>
<keyword evidence="3" id="KW-0812">Transmembrane</keyword>
<protein>
    <submittedName>
        <fullName evidence="5">CapA family protein</fullName>
    </submittedName>
</protein>
<comment type="caution">
    <text evidence="5">The sequence shown here is derived from an EMBL/GenBank/DDBJ whole genome shotgun (WGS) entry which is preliminary data.</text>
</comment>
<comment type="similarity">
    <text evidence="1">Belongs to the CapA family.</text>
</comment>
<evidence type="ECO:0000256" key="2">
    <source>
        <dbReference type="SAM" id="MobiDB-lite"/>
    </source>
</evidence>
<evidence type="ECO:0000259" key="4">
    <source>
        <dbReference type="SMART" id="SM00854"/>
    </source>
</evidence>
<dbReference type="InterPro" id="IPR029052">
    <property type="entry name" value="Metallo-depent_PP-like"/>
</dbReference>
<evidence type="ECO:0000256" key="3">
    <source>
        <dbReference type="SAM" id="Phobius"/>
    </source>
</evidence>
<proteinExistence type="inferred from homology"/>
<feature type="transmembrane region" description="Helical" evidence="3">
    <location>
        <begin position="21"/>
        <end position="44"/>
    </location>
</feature>
<dbReference type="RefSeq" id="WP_375355500.1">
    <property type="nucleotide sequence ID" value="NZ_JBHHMI010000008.1"/>
</dbReference>
<dbReference type="EMBL" id="JBHHMI010000008">
    <property type="protein sequence ID" value="MFB5267503.1"/>
    <property type="molecule type" value="Genomic_DNA"/>
</dbReference>
<feature type="domain" description="Capsule synthesis protein CapA" evidence="4">
    <location>
        <begin position="178"/>
        <end position="418"/>
    </location>
</feature>
<evidence type="ECO:0000313" key="6">
    <source>
        <dbReference type="Proteomes" id="UP001580346"/>
    </source>
</evidence>
<dbReference type="SMART" id="SM00854">
    <property type="entry name" value="PGA_cap"/>
    <property type="match status" value="1"/>
</dbReference>
<feature type="compositionally biased region" description="Acidic residues" evidence="2">
    <location>
        <begin position="147"/>
        <end position="163"/>
    </location>
</feature>
<keyword evidence="3" id="KW-1133">Transmembrane helix</keyword>
<sequence>MPPSRVEERNALQKRRRRSRIRAVTAINLILLFMIIAIIGYYYITEGNEQIGRQMTAGSDPGKPSDDTDPGTSGDASVPGPAAQAQQESEMETVPEAESDISAPETVQTAPHPVKEEEGVQEDIGSEEGTDTSGSSSYVTGESAVQAEDEEGAAESAAEEPEAETAPAAHTTGSDSVILNFVGDMQFSGKVEQLLQEKGYDYPYKRLGSLFKSDDLTVGNLETPVTDGGTGAANKTYVYKSSPDALPELAAAGMDVVNVANNHILDQGVSGLKDTLAYLRHYGIQYMGAGMNAEEAYAPVYVKRKGMTIALLGFSRVIPEVSWYAGANRAGVAGVYDPAAAVQAIRKASKKADLVIVTTHWGKERASVLEDHQPELAHAFIDAGANLVIGSHPHVLQGLEMYKGKWIAYSTGNFIFSKSVTEATQDTAVFQASCSKDGACAMKLIPCRAELGQPIPLSGEKAAKILKKVENMSSPNVSIDSTGRAAAG</sequence>
<dbReference type="PANTHER" id="PTHR33393:SF13">
    <property type="entry name" value="PGA BIOSYNTHESIS PROTEIN CAPA"/>
    <property type="match status" value="1"/>
</dbReference>
<dbReference type="Proteomes" id="UP001580346">
    <property type="component" value="Unassembled WGS sequence"/>
</dbReference>
<dbReference type="InterPro" id="IPR019079">
    <property type="entry name" value="Capsule_synth_CapA"/>
</dbReference>
<dbReference type="SUPFAM" id="SSF56300">
    <property type="entry name" value="Metallo-dependent phosphatases"/>
    <property type="match status" value="1"/>
</dbReference>
<feature type="compositionally biased region" description="Acidic residues" evidence="2">
    <location>
        <begin position="119"/>
        <end position="130"/>
    </location>
</feature>